<sequence length="49" mass="5870">MTDYTIKVHKVKEKIKINKNTKKYIDKKGKASYNYQYQGKRNTKTSKKT</sequence>
<proteinExistence type="predicted"/>
<gene>
    <name evidence="1" type="ORF">BRYFOR_05085</name>
</gene>
<dbReference type="AlphaFoldDB" id="C6L8Z6"/>
<organism evidence="1 2">
    <name type="scientific">Marvinbryantia formatexigens DSM 14469</name>
    <dbReference type="NCBI Taxonomy" id="478749"/>
    <lineage>
        <taxon>Bacteria</taxon>
        <taxon>Bacillati</taxon>
        <taxon>Bacillota</taxon>
        <taxon>Clostridia</taxon>
        <taxon>Lachnospirales</taxon>
        <taxon>Lachnospiraceae</taxon>
        <taxon>Marvinbryantia</taxon>
    </lineage>
</organism>
<keyword evidence="2" id="KW-1185">Reference proteome</keyword>
<comment type="caution">
    <text evidence="1">The sequence shown here is derived from an EMBL/GenBank/DDBJ whole genome shotgun (WGS) entry which is preliminary data.</text>
</comment>
<accession>C6L8Z6</accession>
<protein>
    <submittedName>
        <fullName evidence="1">Uncharacterized protein</fullName>
    </submittedName>
</protein>
<evidence type="ECO:0000313" key="2">
    <source>
        <dbReference type="Proteomes" id="UP000005561"/>
    </source>
</evidence>
<dbReference type="EMBL" id="ACCL02000001">
    <property type="protein sequence ID" value="EET62735.1"/>
    <property type="molecule type" value="Genomic_DNA"/>
</dbReference>
<reference evidence="1" key="1">
    <citation type="submission" date="2009-07" db="EMBL/GenBank/DDBJ databases">
        <authorList>
            <person name="Weinstock G."/>
            <person name="Sodergren E."/>
            <person name="Clifton S."/>
            <person name="Fulton L."/>
            <person name="Fulton B."/>
            <person name="Courtney L."/>
            <person name="Fronick C."/>
            <person name="Harrison M."/>
            <person name="Strong C."/>
            <person name="Farmer C."/>
            <person name="Delahaunty K."/>
            <person name="Markovic C."/>
            <person name="Hall O."/>
            <person name="Minx P."/>
            <person name="Tomlinson C."/>
            <person name="Mitreva M."/>
            <person name="Nelson J."/>
            <person name="Hou S."/>
            <person name="Wollam A."/>
            <person name="Pepin K.H."/>
            <person name="Johnson M."/>
            <person name="Bhonagiri V."/>
            <person name="Nash W.E."/>
            <person name="Warren W."/>
            <person name="Chinwalla A."/>
            <person name="Mardis E.R."/>
            <person name="Wilson R.K."/>
        </authorList>
    </citation>
    <scope>NUCLEOTIDE SEQUENCE [LARGE SCALE GENOMIC DNA]</scope>
    <source>
        <strain evidence="1">DSM 14469</strain>
    </source>
</reference>
<dbReference type="Proteomes" id="UP000005561">
    <property type="component" value="Unassembled WGS sequence"/>
</dbReference>
<name>C6L8Z6_9FIRM</name>
<evidence type="ECO:0000313" key="1">
    <source>
        <dbReference type="EMBL" id="EET62735.1"/>
    </source>
</evidence>